<dbReference type="EnsemblPlants" id="KRH62243">
    <property type="protein sequence ID" value="KRH62243"/>
    <property type="gene ID" value="GLYMA_04G095400"/>
</dbReference>
<evidence type="ECO:0000313" key="2">
    <source>
        <dbReference type="EMBL" id="KRH62243.1"/>
    </source>
</evidence>
<dbReference type="AlphaFoldDB" id="A0A0R0KCW2"/>
<keyword evidence="1" id="KW-0472">Membrane</keyword>
<evidence type="ECO:0000313" key="4">
    <source>
        <dbReference type="Proteomes" id="UP000008827"/>
    </source>
</evidence>
<reference evidence="2 3" key="1">
    <citation type="journal article" date="2010" name="Nature">
        <title>Genome sequence of the palaeopolyploid soybean.</title>
        <authorList>
            <person name="Schmutz J."/>
            <person name="Cannon S.B."/>
            <person name="Schlueter J."/>
            <person name="Ma J."/>
            <person name="Mitros T."/>
            <person name="Nelson W."/>
            <person name="Hyten D.L."/>
            <person name="Song Q."/>
            <person name="Thelen J.J."/>
            <person name="Cheng J."/>
            <person name="Xu D."/>
            <person name="Hellsten U."/>
            <person name="May G.D."/>
            <person name="Yu Y."/>
            <person name="Sakurai T."/>
            <person name="Umezawa T."/>
            <person name="Bhattacharyya M.K."/>
            <person name="Sandhu D."/>
            <person name="Valliyodan B."/>
            <person name="Lindquist E."/>
            <person name="Peto M."/>
            <person name="Grant D."/>
            <person name="Shu S."/>
            <person name="Goodstein D."/>
            <person name="Barry K."/>
            <person name="Futrell-Griggs M."/>
            <person name="Abernathy B."/>
            <person name="Du J."/>
            <person name="Tian Z."/>
            <person name="Zhu L."/>
            <person name="Gill N."/>
            <person name="Joshi T."/>
            <person name="Libault M."/>
            <person name="Sethuraman A."/>
            <person name="Zhang X.-C."/>
            <person name="Shinozaki K."/>
            <person name="Nguyen H.T."/>
            <person name="Wing R.A."/>
            <person name="Cregan P."/>
            <person name="Specht J."/>
            <person name="Grimwood J."/>
            <person name="Rokhsar D."/>
            <person name="Stacey G."/>
            <person name="Shoemaker R.C."/>
            <person name="Jackson S.A."/>
        </authorList>
    </citation>
    <scope>NUCLEOTIDE SEQUENCE</scope>
    <source>
        <strain evidence="3">cv. Williams 82</strain>
        <tissue evidence="2">Callus</tissue>
    </source>
</reference>
<accession>A0A0R0KCW2</accession>
<evidence type="ECO:0000256" key="1">
    <source>
        <dbReference type="SAM" id="Phobius"/>
    </source>
</evidence>
<proteinExistence type="predicted"/>
<evidence type="ECO:0000313" key="3">
    <source>
        <dbReference type="EnsemblPlants" id="KRH62243"/>
    </source>
</evidence>
<protein>
    <submittedName>
        <fullName evidence="2 3">Uncharacterized protein</fullName>
    </submittedName>
</protein>
<organism evidence="2">
    <name type="scientific">Glycine max</name>
    <name type="common">Soybean</name>
    <name type="synonym">Glycine hispida</name>
    <dbReference type="NCBI Taxonomy" id="3847"/>
    <lineage>
        <taxon>Eukaryota</taxon>
        <taxon>Viridiplantae</taxon>
        <taxon>Streptophyta</taxon>
        <taxon>Embryophyta</taxon>
        <taxon>Tracheophyta</taxon>
        <taxon>Spermatophyta</taxon>
        <taxon>Magnoliopsida</taxon>
        <taxon>eudicotyledons</taxon>
        <taxon>Gunneridae</taxon>
        <taxon>Pentapetalae</taxon>
        <taxon>rosids</taxon>
        <taxon>fabids</taxon>
        <taxon>Fabales</taxon>
        <taxon>Fabaceae</taxon>
        <taxon>Papilionoideae</taxon>
        <taxon>50 kb inversion clade</taxon>
        <taxon>NPAAA clade</taxon>
        <taxon>indigoferoid/millettioid clade</taxon>
        <taxon>Phaseoleae</taxon>
        <taxon>Glycine</taxon>
        <taxon>Glycine subgen. Soja</taxon>
    </lineage>
</organism>
<reference evidence="3" key="2">
    <citation type="submission" date="2018-02" db="UniProtKB">
        <authorList>
            <consortium name="EnsemblPlants"/>
        </authorList>
    </citation>
    <scope>IDENTIFICATION</scope>
    <source>
        <strain evidence="3">Williams 82</strain>
    </source>
</reference>
<dbReference type="Proteomes" id="UP000008827">
    <property type="component" value="Chromosome 4"/>
</dbReference>
<reference evidence="2" key="3">
    <citation type="submission" date="2018-07" db="EMBL/GenBank/DDBJ databases">
        <title>WGS assembly of Glycine max.</title>
        <authorList>
            <person name="Schmutz J."/>
            <person name="Cannon S."/>
            <person name="Schlueter J."/>
            <person name="Ma J."/>
            <person name="Mitros T."/>
            <person name="Nelson W."/>
            <person name="Hyten D."/>
            <person name="Song Q."/>
            <person name="Thelen J."/>
            <person name="Cheng J."/>
            <person name="Xu D."/>
            <person name="Hellsten U."/>
            <person name="May G."/>
            <person name="Yu Y."/>
            <person name="Sakurai T."/>
            <person name="Umezawa T."/>
            <person name="Bhattacharyya M."/>
            <person name="Sandhu D."/>
            <person name="Valliyodan B."/>
            <person name="Lindquist E."/>
            <person name="Peto M."/>
            <person name="Grant D."/>
            <person name="Shu S."/>
            <person name="Goodstein D."/>
            <person name="Barry K."/>
            <person name="Futrell-Griggs M."/>
            <person name="Abernathy B."/>
            <person name="Du J."/>
            <person name="Tian Z."/>
            <person name="Zhu L."/>
            <person name="Gill N."/>
            <person name="Joshi T."/>
            <person name="Libault M."/>
            <person name="Sethuraman A."/>
            <person name="Zhang X."/>
            <person name="Shinozaki K."/>
            <person name="Nguyen H."/>
            <person name="Wing R."/>
            <person name="Cregan P."/>
            <person name="Specht J."/>
            <person name="Grimwood J."/>
            <person name="Rokhsar D."/>
            <person name="Stacey G."/>
            <person name="Shoemaker R."/>
            <person name="Jackson S."/>
        </authorList>
    </citation>
    <scope>NUCLEOTIDE SEQUENCE</scope>
    <source>
        <tissue evidence="2">Callus</tissue>
    </source>
</reference>
<name>A0A0R0KCW2_SOYBN</name>
<keyword evidence="1" id="KW-0812">Transmembrane</keyword>
<keyword evidence="1" id="KW-1133">Transmembrane helix</keyword>
<keyword evidence="4" id="KW-1185">Reference proteome</keyword>
<sequence length="86" mass="9824">MVSLVLPSVFPSFSLCYWPISFFLLHIQISASLILSRLFLCRVTSLLPQLINFFVPAIIKMVVVLCFFCFLTIASFSTTWIMVLDL</sequence>
<dbReference type="InParanoid" id="A0A0R0KCW2"/>
<gene>
    <name evidence="2" type="ORF">GLYMA_04G095400</name>
</gene>
<dbReference type="Gramene" id="KRH62243">
    <property type="protein sequence ID" value="KRH62243"/>
    <property type="gene ID" value="GLYMA_04G095400"/>
</dbReference>
<dbReference type="EMBL" id="CM000837">
    <property type="protein sequence ID" value="KRH62243.1"/>
    <property type="molecule type" value="Genomic_DNA"/>
</dbReference>
<feature type="transmembrane region" description="Helical" evidence="1">
    <location>
        <begin position="20"/>
        <end position="40"/>
    </location>
</feature>
<feature type="transmembrane region" description="Helical" evidence="1">
    <location>
        <begin position="61"/>
        <end position="83"/>
    </location>
</feature>